<protein>
    <submittedName>
        <fullName evidence="3">DMT family transporter</fullName>
    </submittedName>
</protein>
<feature type="transmembrane region" description="Helical" evidence="1">
    <location>
        <begin position="122"/>
        <end position="140"/>
    </location>
</feature>
<feature type="transmembrane region" description="Helical" evidence="1">
    <location>
        <begin position="243"/>
        <end position="263"/>
    </location>
</feature>
<keyword evidence="1" id="KW-0472">Membrane</keyword>
<dbReference type="InterPro" id="IPR037185">
    <property type="entry name" value="EmrE-like"/>
</dbReference>
<feature type="transmembrane region" description="Helical" evidence="1">
    <location>
        <begin position="59"/>
        <end position="80"/>
    </location>
</feature>
<dbReference type="SUPFAM" id="SSF103481">
    <property type="entry name" value="Multidrug resistance efflux transporter EmrE"/>
    <property type="match status" value="2"/>
</dbReference>
<feature type="transmembrane region" description="Helical" evidence="1">
    <location>
        <begin position="216"/>
        <end position="237"/>
    </location>
</feature>
<keyword evidence="1" id="KW-0812">Transmembrane</keyword>
<feature type="transmembrane region" description="Helical" evidence="1">
    <location>
        <begin position="152"/>
        <end position="170"/>
    </location>
</feature>
<name>A0ABU6HCR5_9RHOB</name>
<dbReference type="Pfam" id="PF00892">
    <property type="entry name" value="EamA"/>
    <property type="match status" value="2"/>
</dbReference>
<feature type="transmembrane region" description="Helical" evidence="1">
    <location>
        <begin position="92"/>
        <end position="116"/>
    </location>
</feature>
<comment type="caution">
    <text evidence="3">The sequence shown here is derived from an EMBL/GenBank/DDBJ whole genome shotgun (WGS) entry which is preliminary data.</text>
</comment>
<feature type="transmembrane region" description="Helical" evidence="1">
    <location>
        <begin position="270"/>
        <end position="288"/>
    </location>
</feature>
<organism evidence="3 4">
    <name type="scientific">Mesobacterium hydrothermale</name>
    <dbReference type="NCBI Taxonomy" id="3111907"/>
    <lineage>
        <taxon>Bacteria</taxon>
        <taxon>Pseudomonadati</taxon>
        <taxon>Pseudomonadota</taxon>
        <taxon>Alphaproteobacteria</taxon>
        <taxon>Rhodobacterales</taxon>
        <taxon>Roseobacteraceae</taxon>
        <taxon>Mesobacterium</taxon>
    </lineage>
</organism>
<feature type="transmembrane region" description="Helical" evidence="1">
    <location>
        <begin position="182"/>
        <end position="200"/>
    </location>
</feature>
<dbReference type="RefSeq" id="WP_326295082.1">
    <property type="nucleotide sequence ID" value="NZ_JAYLLH010000001.1"/>
</dbReference>
<proteinExistence type="predicted"/>
<dbReference type="EMBL" id="JAYLLH010000001">
    <property type="protein sequence ID" value="MEC3859660.1"/>
    <property type="molecule type" value="Genomic_DNA"/>
</dbReference>
<feature type="domain" description="EamA" evidence="2">
    <location>
        <begin position="156"/>
        <end position="287"/>
    </location>
</feature>
<accession>A0ABU6HCR5</accession>
<sequence>MTAELLPPLFGLMAAMLFGINVYIQGRGLAATTGLHGAFLSVAATAGLFWLLAPFVIDWRWFATAGAAIFAATGLFFPAAGQGLQIAGVRRVGPALTAALGAFTPVFSGVIAVAFLGEVLGLQSGLGFALMVLGLMLAGLKTRNIPRGFPLWALAIPLGASFVRGIAQVFTKLGMQSVHSPFFATLLAATVSSGVLALLLRRNGQAVVRGLNRSHSWFIASGAINGLGILALNSGIARGELTIVAPMVATTPLWTLVFGITVFRTERLHLRQFLIAGMVVAGAVLLVTR</sequence>
<reference evidence="3 4" key="1">
    <citation type="submission" date="2024-01" db="EMBL/GenBank/DDBJ databases">
        <title>Mesobacterium rodlantinim sp. nov., isolated from shallow sea hydrothermal systems off Kueishantao Island.</title>
        <authorList>
            <person name="Su Z."/>
            <person name="Tang K."/>
        </authorList>
    </citation>
    <scope>NUCLEOTIDE SEQUENCE [LARGE SCALE GENOMIC DNA]</scope>
    <source>
        <strain evidence="3 4">TK19101</strain>
    </source>
</reference>
<gene>
    <name evidence="3" type="ORF">VK792_00055</name>
</gene>
<evidence type="ECO:0000313" key="3">
    <source>
        <dbReference type="EMBL" id="MEC3859660.1"/>
    </source>
</evidence>
<evidence type="ECO:0000256" key="1">
    <source>
        <dbReference type="SAM" id="Phobius"/>
    </source>
</evidence>
<dbReference type="Proteomes" id="UP001348149">
    <property type="component" value="Unassembled WGS sequence"/>
</dbReference>
<keyword evidence="1" id="KW-1133">Transmembrane helix</keyword>
<feature type="domain" description="EamA" evidence="2">
    <location>
        <begin position="9"/>
        <end position="138"/>
    </location>
</feature>
<evidence type="ECO:0000259" key="2">
    <source>
        <dbReference type="Pfam" id="PF00892"/>
    </source>
</evidence>
<dbReference type="InterPro" id="IPR000620">
    <property type="entry name" value="EamA_dom"/>
</dbReference>
<feature type="transmembrane region" description="Helical" evidence="1">
    <location>
        <begin position="6"/>
        <end position="24"/>
    </location>
</feature>
<feature type="transmembrane region" description="Helical" evidence="1">
    <location>
        <begin position="36"/>
        <end position="53"/>
    </location>
</feature>
<evidence type="ECO:0000313" key="4">
    <source>
        <dbReference type="Proteomes" id="UP001348149"/>
    </source>
</evidence>
<keyword evidence="4" id="KW-1185">Reference proteome</keyword>